<protein>
    <recommendedName>
        <fullName evidence="4">DUF1801 domain-containing protein</fullName>
    </recommendedName>
</protein>
<organism evidence="2 3">
    <name type="scientific">Microbacterium stercoris</name>
    <dbReference type="NCBI Taxonomy" id="2820289"/>
    <lineage>
        <taxon>Bacteria</taxon>
        <taxon>Bacillati</taxon>
        <taxon>Actinomycetota</taxon>
        <taxon>Actinomycetes</taxon>
        <taxon>Micrococcales</taxon>
        <taxon>Microbacteriaceae</taxon>
        <taxon>Microbacterium</taxon>
    </lineage>
</organism>
<accession>A0A939QJ84</accession>
<feature type="region of interest" description="Disordered" evidence="1">
    <location>
        <begin position="1"/>
        <end position="36"/>
    </location>
</feature>
<evidence type="ECO:0008006" key="4">
    <source>
        <dbReference type="Google" id="ProtNLM"/>
    </source>
</evidence>
<reference evidence="2" key="1">
    <citation type="submission" date="2021-03" db="EMBL/GenBank/DDBJ databases">
        <title>Microbacterium sp. nov., a novel actinobacterium isolated from cow dung.</title>
        <authorList>
            <person name="Zhang L."/>
        </authorList>
    </citation>
    <scope>NUCLEOTIDE SEQUENCE</scope>
    <source>
        <strain evidence="2">NEAU-LLB</strain>
    </source>
</reference>
<dbReference type="AlphaFoldDB" id="A0A939QJ84"/>
<name>A0A939QJ84_9MICO</name>
<evidence type="ECO:0000313" key="2">
    <source>
        <dbReference type="EMBL" id="MBO3663684.1"/>
    </source>
</evidence>
<gene>
    <name evidence="2" type="ORF">J5V96_09170</name>
</gene>
<evidence type="ECO:0000313" key="3">
    <source>
        <dbReference type="Proteomes" id="UP000680132"/>
    </source>
</evidence>
<keyword evidence="3" id="KW-1185">Reference proteome</keyword>
<proteinExistence type="predicted"/>
<comment type="caution">
    <text evidence="2">The sequence shown here is derived from an EMBL/GenBank/DDBJ whole genome shotgun (WGS) entry which is preliminary data.</text>
</comment>
<dbReference type="RefSeq" id="WP_208503017.1">
    <property type="nucleotide sequence ID" value="NZ_JAGFOA010000003.1"/>
</dbReference>
<dbReference type="Proteomes" id="UP000680132">
    <property type="component" value="Unassembled WGS sequence"/>
</dbReference>
<evidence type="ECO:0000256" key="1">
    <source>
        <dbReference type="SAM" id="MobiDB-lite"/>
    </source>
</evidence>
<sequence length="141" mass="15476">MSDGLSKEERDAVKQRAKELRAQEKAGKNRAAGEKSVREAIAKLEAGDREIGEGFYTVVSEVAPHLVPKTYYGMPGFANDEGKIVVFLQPAGKFSTRYSTIGFEDRAHLDDGDMWPTAFAVPAWTEGVGTRLTELVRAATR</sequence>
<dbReference type="EMBL" id="JAGFOA010000003">
    <property type="protein sequence ID" value="MBO3663684.1"/>
    <property type="molecule type" value="Genomic_DNA"/>
</dbReference>
<dbReference type="SUPFAM" id="SSF159888">
    <property type="entry name" value="YdhG-like"/>
    <property type="match status" value="1"/>
</dbReference>